<reference evidence="1 2" key="1">
    <citation type="journal article" date="2012" name="J. Bacteriol.">
        <title>Complete genome sequence of Riemerella anatipestifer reference strain.</title>
        <authorList>
            <person name="Wang X."/>
            <person name="Zhu D."/>
            <person name="Wang M."/>
            <person name="Cheng A."/>
            <person name="Jia R."/>
            <person name="Zhou Y."/>
            <person name="Chen Z."/>
            <person name="Luo Q."/>
            <person name="Liu F."/>
            <person name="Wang Y."/>
            <person name="Chen X.Y."/>
        </authorList>
    </citation>
    <scope>NUCLEOTIDE SEQUENCE [LARGE SCALE GENOMIC DNA]</scope>
    <source>
        <strain evidence="2">DSM 15868</strain>
    </source>
</reference>
<dbReference type="HOGENOM" id="CLU_2976437_0_0_10"/>
<gene>
    <name evidence="1" type="ORF">RA0C_1202</name>
</gene>
<sequence>MLTKHFTSPLSISHQHITSNFSVSEKNKNSLKQIPQNKHPIHNKLINRNQNLTFKVFK</sequence>
<dbReference type="KEGG" id="rai:RA0C_1202"/>
<dbReference type="EMBL" id="CP003388">
    <property type="protein sequence ID" value="AFD56104.1"/>
    <property type="molecule type" value="Genomic_DNA"/>
</dbReference>
<protein>
    <submittedName>
        <fullName evidence="1">Uncharacterized protein</fullName>
    </submittedName>
</protein>
<dbReference type="AlphaFoldDB" id="H8MAG2"/>
<name>H8MAG2_RIEAD</name>
<evidence type="ECO:0000313" key="2">
    <source>
        <dbReference type="Proteomes" id="UP000010093"/>
    </source>
</evidence>
<dbReference type="Proteomes" id="UP000010093">
    <property type="component" value="Chromosome"/>
</dbReference>
<accession>H8MAG2</accession>
<organism evidence="1 2">
    <name type="scientific">Riemerella anatipestifer (strain ATCC 11845 / DSM 15868 / JCM 9532 / NCTC 11014)</name>
    <dbReference type="NCBI Taxonomy" id="693978"/>
    <lineage>
        <taxon>Bacteria</taxon>
        <taxon>Pseudomonadati</taxon>
        <taxon>Bacteroidota</taxon>
        <taxon>Flavobacteriia</taxon>
        <taxon>Flavobacteriales</taxon>
        <taxon>Weeksellaceae</taxon>
        <taxon>Riemerella</taxon>
    </lineage>
</organism>
<proteinExistence type="predicted"/>
<evidence type="ECO:0000313" key="1">
    <source>
        <dbReference type="EMBL" id="AFD56104.1"/>
    </source>
</evidence>